<proteinExistence type="predicted"/>
<evidence type="ECO:0000313" key="3">
    <source>
        <dbReference type="Proteomes" id="UP000292136"/>
    </source>
</evidence>
<dbReference type="Gene3D" id="2.30.30.40">
    <property type="entry name" value="SH3 Domains"/>
    <property type="match status" value="1"/>
</dbReference>
<sequence>MNAPVTAAPERETEARTQCLTFQLGNELFAVGILNVREIIEYGHLTVVPMMPDSVRGVINLRGAVVPVIDLRRRFGHAPTVVGRRTCIVIVETPTAEETQVVGIMVDAVNEVLDIPDTQIEPPPAFGTHLRTDFIRGMAKMDKGFILVLDLNHVLAEDDFHALVQDSECAAA</sequence>
<evidence type="ECO:0000313" key="2">
    <source>
        <dbReference type="EMBL" id="RZT90667.1"/>
    </source>
</evidence>
<dbReference type="SMART" id="SM00260">
    <property type="entry name" value="CheW"/>
    <property type="match status" value="1"/>
</dbReference>
<evidence type="ECO:0000259" key="1">
    <source>
        <dbReference type="PROSITE" id="PS50851"/>
    </source>
</evidence>
<dbReference type="InterPro" id="IPR039315">
    <property type="entry name" value="CheW"/>
</dbReference>
<protein>
    <submittedName>
        <fullName evidence="2">Purine-binding chemotaxis protein CheW</fullName>
    </submittedName>
</protein>
<organism evidence="2 3">
    <name type="scientific">Azospira oryzae</name>
    <dbReference type="NCBI Taxonomy" id="146939"/>
    <lineage>
        <taxon>Bacteria</taxon>
        <taxon>Pseudomonadati</taxon>
        <taxon>Pseudomonadota</taxon>
        <taxon>Betaproteobacteria</taxon>
        <taxon>Rhodocyclales</taxon>
        <taxon>Rhodocyclaceae</taxon>
        <taxon>Azospira</taxon>
    </lineage>
</organism>
<dbReference type="PANTHER" id="PTHR22617:SF41">
    <property type="entry name" value="CHEMOTAXIS SIGNAL TRANSDUCTION SYSTEM ADAPTOR PROTEIN CHEW"/>
    <property type="match status" value="1"/>
</dbReference>
<dbReference type="CDD" id="cd00732">
    <property type="entry name" value="CheW"/>
    <property type="match status" value="1"/>
</dbReference>
<reference evidence="2 3" key="1">
    <citation type="submission" date="2019-02" db="EMBL/GenBank/DDBJ databases">
        <title>Genomic Encyclopedia of Type Strains, Phase IV (KMG-IV): sequencing the most valuable type-strain genomes for metagenomic binning, comparative biology and taxonomic classification.</title>
        <authorList>
            <person name="Goeker M."/>
        </authorList>
    </citation>
    <scope>NUCLEOTIDE SEQUENCE [LARGE SCALE GENOMIC DNA]</scope>
    <source>
        <strain evidence="2 3">DSM 21223</strain>
    </source>
</reference>
<dbReference type="SUPFAM" id="SSF50341">
    <property type="entry name" value="CheW-like"/>
    <property type="match status" value="1"/>
</dbReference>
<keyword evidence="3" id="KW-1185">Reference proteome</keyword>
<dbReference type="Gene3D" id="2.40.50.180">
    <property type="entry name" value="CheA-289, Domain 4"/>
    <property type="match status" value="1"/>
</dbReference>
<dbReference type="Proteomes" id="UP000292136">
    <property type="component" value="Unassembled WGS sequence"/>
</dbReference>
<gene>
    <name evidence="2" type="ORF">EV678_1487</name>
</gene>
<accession>A0ABY0IU50</accession>
<dbReference type="InterPro" id="IPR002545">
    <property type="entry name" value="CheW-lke_dom"/>
</dbReference>
<dbReference type="EMBL" id="SHKM01000001">
    <property type="protein sequence ID" value="RZT90667.1"/>
    <property type="molecule type" value="Genomic_DNA"/>
</dbReference>
<dbReference type="Pfam" id="PF01584">
    <property type="entry name" value="CheW"/>
    <property type="match status" value="1"/>
</dbReference>
<dbReference type="RefSeq" id="WP_130459038.1">
    <property type="nucleotide sequence ID" value="NZ_SHKM01000001.1"/>
</dbReference>
<dbReference type="InterPro" id="IPR036061">
    <property type="entry name" value="CheW-like_dom_sf"/>
</dbReference>
<dbReference type="PANTHER" id="PTHR22617">
    <property type="entry name" value="CHEMOTAXIS SENSOR HISTIDINE KINASE-RELATED"/>
    <property type="match status" value="1"/>
</dbReference>
<comment type="caution">
    <text evidence="2">The sequence shown here is derived from an EMBL/GenBank/DDBJ whole genome shotgun (WGS) entry which is preliminary data.</text>
</comment>
<feature type="domain" description="CheW-like" evidence="1">
    <location>
        <begin position="16"/>
        <end position="160"/>
    </location>
</feature>
<name>A0ABY0IU50_9RHOO</name>
<dbReference type="PROSITE" id="PS50851">
    <property type="entry name" value="CHEW"/>
    <property type="match status" value="1"/>
</dbReference>